<dbReference type="Gene3D" id="1.10.1580.10">
    <property type="match status" value="1"/>
</dbReference>
<dbReference type="CDD" id="cd01856">
    <property type="entry name" value="YlqF"/>
    <property type="match status" value="1"/>
</dbReference>
<keyword evidence="3" id="KW-0963">Cytoplasm</keyword>
<dbReference type="Pfam" id="PF01926">
    <property type="entry name" value="MMR_HSR1"/>
    <property type="match status" value="1"/>
</dbReference>
<accession>A0ABU3PJA4</accession>
<keyword evidence="7" id="KW-1185">Reference proteome</keyword>
<evidence type="ECO:0000256" key="1">
    <source>
        <dbReference type="ARBA" id="ARBA00022741"/>
    </source>
</evidence>
<protein>
    <recommendedName>
        <fullName evidence="3">Ribosome biogenesis GTPase A</fullName>
    </recommendedName>
</protein>
<evidence type="ECO:0000313" key="6">
    <source>
        <dbReference type="EMBL" id="MDT9002218.1"/>
    </source>
</evidence>
<keyword evidence="2 3" id="KW-0342">GTP-binding</keyword>
<gene>
    <name evidence="6" type="primary">ylqF</name>
    <name evidence="6" type="ORF">RQP53_23260</name>
</gene>
<dbReference type="InterPro" id="IPR006073">
    <property type="entry name" value="GTP-bd"/>
</dbReference>
<evidence type="ECO:0000313" key="7">
    <source>
        <dbReference type="Proteomes" id="UP001246372"/>
    </source>
</evidence>
<dbReference type="PANTHER" id="PTHR45782:SF4">
    <property type="entry name" value="MITOCHONDRIAL RIBOSOME-ASSOCIATED GTPASE 1"/>
    <property type="match status" value="1"/>
</dbReference>
<dbReference type="InterPro" id="IPR016478">
    <property type="entry name" value="GTPase_MTG1"/>
</dbReference>
<comment type="function">
    <text evidence="3">Required for a late step of 50S ribosomal subunit assembly. Has GTPase activity.</text>
</comment>
<dbReference type="EMBL" id="JAVXZY010000013">
    <property type="protein sequence ID" value="MDT9002218.1"/>
    <property type="molecule type" value="Genomic_DNA"/>
</dbReference>
<dbReference type="RefSeq" id="WP_315653109.1">
    <property type="nucleotide sequence ID" value="NZ_JAVXZY010000013.1"/>
</dbReference>
<sequence length="316" mass="34442">MAIQWFPGHMNSTRNAIRDRVKDGIDVVIELLDARVPGSSANPLLAALTDGRPSLKLLNKQDLADPARTAEWLAHYNALPDTRAIALDTSMVAPAKALAAACRELAPNRGGMAKPMRVLICGIPNVGKSTLINTLAGKRSAKTGDEPGITKVEQKIVLESDFYLYDTPGMLWPRISVEQSGYNLAASGAVGRNAFDEEEVALELLHYLRQHYAGLVEARYKLGDTKELVDAELLAAIGRKRGAMLSGGRINMQKAAEVLIYEFRQAVLGRITLETPTEFAQWCKAAEEADAAREAKLAARKAKRRSDRDAPPAQED</sequence>
<evidence type="ECO:0000256" key="2">
    <source>
        <dbReference type="ARBA" id="ARBA00023134"/>
    </source>
</evidence>
<evidence type="ECO:0000256" key="4">
    <source>
        <dbReference type="SAM" id="MobiDB-lite"/>
    </source>
</evidence>
<feature type="domain" description="G" evidence="5">
    <location>
        <begin position="117"/>
        <end position="177"/>
    </location>
</feature>
<proteinExistence type="inferred from homology"/>
<comment type="caution">
    <text evidence="6">The sequence shown here is derived from an EMBL/GenBank/DDBJ whole genome shotgun (WGS) entry which is preliminary data.</text>
</comment>
<comment type="subcellular location">
    <subcellularLocation>
        <location evidence="3">Cytoplasm</location>
    </subcellularLocation>
</comment>
<comment type="similarity">
    <text evidence="3">Belongs to the TRAFAC class YlqF/YawG GTPase family. MTG1 subfamily.</text>
</comment>
<dbReference type="PIRSF" id="PIRSF006230">
    <property type="entry name" value="MG442"/>
    <property type="match status" value="1"/>
</dbReference>
<name>A0ABU3PJA4_9BURK</name>
<evidence type="ECO:0000259" key="5">
    <source>
        <dbReference type="Pfam" id="PF01926"/>
    </source>
</evidence>
<organism evidence="6 7">
    <name type="scientific">Roseateles aquae</name>
    <dbReference type="NCBI Taxonomy" id="3077235"/>
    <lineage>
        <taxon>Bacteria</taxon>
        <taxon>Pseudomonadati</taxon>
        <taxon>Pseudomonadota</taxon>
        <taxon>Betaproteobacteria</taxon>
        <taxon>Burkholderiales</taxon>
        <taxon>Sphaerotilaceae</taxon>
        <taxon>Roseateles</taxon>
    </lineage>
</organism>
<dbReference type="Proteomes" id="UP001246372">
    <property type="component" value="Unassembled WGS sequence"/>
</dbReference>
<feature type="region of interest" description="Disordered" evidence="4">
    <location>
        <begin position="296"/>
        <end position="316"/>
    </location>
</feature>
<dbReference type="InterPro" id="IPR019991">
    <property type="entry name" value="GTP-bd_ribosome_bgen"/>
</dbReference>
<evidence type="ECO:0000256" key="3">
    <source>
        <dbReference type="PIRNR" id="PIRNR006230"/>
    </source>
</evidence>
<reference evidence="6" key="1">
    <citation type="submission" date="2023-09" db="EMBL/GenBank/DDBJ databases">
        <title>Paucibacter sp. APW11 Genome sequencing and assembly.</title>
        <authorList>
            <person name="Kim I."/>
        </authorList>
    </citation>
    <scope>NUCLEOTIDE SEQUENCE</scope>
    <source>
        <strain evidence="6">APW11</strain>
    </source>
</reference>
<dbReference type="SUPFAM" id="SSF52540">
    <property type="entry name" value="P-loop containing nucleoside triphosphate hydrolases"/>
    <property type="match status" value="1"/>
</dbReference>
<dbReference type="InterPro" id="IPR023179">
    <property type="entry name" value="GTP-bd_ortho_bundle_sf"/>
</dbReference>
<keyword evidence="1 3" id="KW-0547">Nucleotide-binding</keyword>
<dbReference type="PANTHER" id="PTHR45782">
    <property type="entry name" value="MITOCHONDRIAL RIBOSOME-ASSOCIATED GTPASE 1"/>
    <property type="match status" value="1"/>
</dbReference>
<dbReference type="NCBIfam" id="TIGR03596">
    <property type="entry name" value="GTPase_YlqF"/>
    <property type="match status" value="1"/>
</dbReference>
<dbReference type="InterPro" id="IPR027417">
    <property type="entry name" value="P-loop_NTPase"/>
</dbReference>
<dbReference type="Gene3D" id="3.40.50.300">
    <property type="entry name" value="P-loop containing nucleotide triphosphate hydrolases"/>
    <property type="match status" value="1"/>
</dbReference>